<reference evidence="1" key="1">
    <citation type="submission" date="2015-07" db="EMBL/GenBank/DDBJ databases">
        <authorList>
            <person name="Carlson J."/>
            <person name="Booth B."/>
            <person name="Frise E."/>
            <person name="Park S."/>
            <person name="Wan K."/>
            <person name="Yu C."/>
            <person name="Celniker S."/>
        </authorList>
    </citation>
    <scope>NUCLEOTIDE SEQUENCE</scope>
</reference>
<sequence>MADRIWYTAISVFDSCTHISSILREGSAGMSPDACSFCFVLRSISGFIIKLSRRCPSMLSFRFFFHCWRS</sequence>
<gene>
    <name evidence="1" type="primary">CG10445-RD</name>
</gene>
<accession>A0A0H4Y1N1</accession>
<dbReference type="AlphaFoldDB" id="A0A0H4Y1N1"/>
<organism evidence="1">
    <name type="scientific">Drosophila melanogaster</name>
    <name type="common">Fruit fly</name>
    <dbReference type="NCBI Taxonomy" id="7227"/>
    <lineage>
        <taxon>Eukaryota</taxon>
        <taxon>Metazoa</taxon>
        <taxon>Ecdysozoa</taxon>
        <taxon>Arthropoda</taxon>
        <taxon>Hexapoda</taxon>
        <taxon>Insecta</taxon>
        <taxon>Pterygota</taxon>
        <taxon>Neoptera</taxon>
        <taxon>Endopterygota</taxon>
        <taxon>Diptera</taxon>
        <taxon>Brachycera</taxon>
        <taxon>Muscomorpha</taxon>
        <taxon>Ephydroidea</taxon>
        <taxon>Drosophilidae</taxon>
        <taxon>Drosophila</taxon>
        <taxon>Sophophora</taxon>
    </lineage>
</organism>
<dbReference type="EMBL" id="BT150481">
    <property type="protein sequence ID" value="AKR06209.1"/>
    <property type="molecule type" value="mRNA"/>
</dbReference>
<evidence type="ECO:0000313" key="1">
    <source>
        <dbReference type="EMBL" id="AKR06209.1"/>
    </source>
</evidence>
<protein>
    <submittedName>
        <fullName evidence="1">FI24701p1</fullName>
    </submittedName>
</protein>
<proteinExistence type="evidence at transcript level"/>
<name>A0A0H4Y1N1_DROME</name>